<dbReference type="EMBL" id="LLXL01000146">
    <property type="protein sequence ID" value="PKK77114.1"/>
    <property type="molecule type" value="Genomic_DNA"/>
</dbReference>
<evidence type="ECO:0000256" key="1">
    <source>
        <dbReference type="SAM" id="MobiDB-lite"/>
    </source>
</evidence>
<organism evidence="3 4">
    <name type="scientific">Rhizophagus irregularis</name>
    <dbReference type="NCBI Taxonomy" id="588596"/>
    <lineage>
        <taxon>Eukaryota</taxon>
        <taxon>Fungi</taxon>
        <taxon>Fungi incertae sedis</taxon>
        <taxon>Mucoromycota</taxon>
        <taxon>Glomeromycotina</taxon>
        <taxon>Glomeromycetes</taxon>
        <taxon>Glomerales</taxon>
        <taxon>Glomeraceae</taxon>
        <taxon>Rhizophagus</taxon>
    </lineage>
</organism>
<comment type="caution">
    <text evidence="3">The sequence shown here is derived from an EMBL/GenBank/DDBJ whole genome shotgun (WGS) entry which is preliminary data.</text>
</comment>
<evidence type="ECO:0000313" key="4">
    <source>
        <dbReference type="Proteomes" id="UP000233469"/>
    </source>
</evidence>
<protein>
    <submittedName>
        <fullName evidence="3">Uncharacterized protein</fullName>
    </submittedName>
</protein>
<reference evidence="3 4" key="1">
    <citation type="submission" date="2016-04" db="EMBL/GenBank/DDBJ databases">
        <title>Genome analyses suggest a sexual origin of heterokaryosis in a supposedly ancient asexual fungus.</title>
        <authorList>
            <person name="Ropars J."/>
            <person name="Sedzielewska K."/>
            <person name="Noel J."/>
            <person name="Charron P."/>
            <person name="Farinelli L."/>
            <person name="Marton T."/>
            <person name="Kruger M."/>
            <person name="Pelin A."/>
            <person name="Brachmann A."/>
            <person name="Corradi N."/>
        </authorList>
    </citation>
    <scope>NUCLEOTIDE SEQUENCE [LARGE SCALE GENOMIC DNA]</scope>
    <source>
        <strain evidence="3 4">C2</strain>
    </source>
</reference>
<name>A0A2N1NTB5_9GLOM</name>
<feature type="region of interest" description="Disordered" evidence="1">
    <location>
        <begin position="76"/>
        <end position="99"/>
    </location>
</feature>
<evidence type="ECO:0000313" key="2">
    <source>
        <dbReference type="EMBL" id="PKK75966.1"/>
    </source>
</evidence>
<reference evidence="3 4" key="2">
    <citation type="submission" date="2017-10" db="EMBL/GenBank/DDBJ databases">
        <title>Extensive intraspecific genome diversity in a model arbuscular mycorrhizal fungus.</title>
        <authorList>
            <person name="Chen E.C.H."/>
            <person name="Morin E."/>
            <person name="Baudet D."/>
            <person name="Noel J."/>
            <person name="Ndikumana S."/>
            <person name="Charron P."/>
            <person name="St-Onge C."/>
            <person name="Giorgi J."/>
            <person name="Grigoriev I.V."/>
            <person name="Roux C."/>
            <person name="Martin F.M."/>
            <person name="Corradi N."/>
        </authorList>
    </citation>
    <scope>NUCLEOTIDE SEQUENCE [LARGE SCALE GENOMIC DNA]</scope>
    <source>
        <strain evidence="3 4">C2</strain>
    </source>
</reference>
<dbReference type="VEuPathDB" id="FungiDB:RhiirA1_500894"/>
<sequence length="99" mass="11434">MGDDLGEGLKLKSQDELIRDNGTYKKRFGINRFKIPQQTTKDKFVDARTDLISTIPRTQEEHDELDTLNNNFKERLEEMEKESSTSSIKGKKKAVDTLE</sequence>
<dbReference type="EMBL" id="LLXL01000210">
    <property type="protein sequence ID" value="PKK75966.1"/>
    <property type="molecule type" value="Genomic_DNA"/>
</dbReference>
<dbReference type="AlphaFoldDB" id="A0A2N1NTB5"/>
<gene>
    <name evidence="3" type="ORF">RhiirC2_771700</name>
    <name evidence="2" type="ORF">RhiirC2_772987</name>
</gene>
<accession>A0A2N1NTB5</accession>
<dbReference type="Proteomes" id="UP000233469">
    <property type="component" value="Unassembled WGS sequence"/>
</dbReference>
<evidence type="ECO:0000313" key="3">
    <source>
        <dbReference type="EMBL" id="PKK77114.1"/>
    </source>
</evidence>
<proteinExistence type="predicted"/>